<dbReference type="InterPro" id="IPR013320">
    <property type="entry name" value="ConA-like_dom_sf"/>
</dbReference>
<dbReference type="GO" id="GO:0005975">
    <property type="term" value="P:carbohydrate metabolic process"/>
    <property type="evidence" value="ECO:0007669"/>
    <property type="project" value="InterPro"/>
</dbReference>
<evidence type="ECO:0000256" key="3">
    <source>
        <dbReference type="PIRSR" id="PIRSR608264-1"/>
    </source>
</evidence>
<feature type="transmembrane region" description="Helical" evidence="6">
    <location>
        <begin position="337"/>
        <end position="360"/>
    </location>
</feature>
<dbReference type="PROSITE" id="PS51762">
    <property type="entry name" value="GH16_2"/>
    <property type="match status" value="1"/>
</dbReference>
<protein>
    <submittedName>
        <fullName evidence="9">Uncharacterized protein</fullName>
    </submittedName>
</protein>
<accession>A0AAD6RG53</accession>
<dbReference type="Proteomes" id="UP001164929">
    <property type="component" value="Chromosome 2"/>
</dbReference>
<dbReference type="SMART" id="SM00184">
    <property type="entry name" value="RING"/>
    <property type="match status" value="1"/>
</dbReference>
<evidence type="ECO:0000313" key="9">
    <source>
        <dbReference type="EMBL" id="KAJ7007587.1"/>
    </source>
</evidence>
<proteinExistence type="predicted"/>
<name>A0AAD6RG53_9ROSI</name>
<dbReference type="SUPFAM" id="SSF49899">
    <property type="entry name" value="Concanavalin A-like lectins/glucanases"/>
    <property type="match status" value="1"/>
</dbReference>
<evidence type="ECO:0000313" key="10">
    <source>
        <dbReference type="Proteomes" id="UP001164929"/>
    </source>
</evidence>
<keyword evidence="6" id="KW-0472">Membrane</keyword>
<dbReference type="InterPro" id="IPR053070">
    <property type="entry name" value="RING-type_E3_ubiquitin-ligase"/>
</dbReference>
<evidence type="ECO:0000256" key="4">
    <source>
        <dbReference type="PROSITE-ProRule" id="PRU00175"/>
    </source>
</evidence>
<comment type="caution">
    <text evidence="9">The sequence shown here is derived from an EMBL/GenBank/DDBJ whole genome shotgun (WGS) entry which is preliminary data.</text>
</comment>
<dbReference type="Pfam" id="PF13639">
    <property type="entry name" value="zf-RING_2"/>
    <property type="match status" value="1"/>
</dbReference>
<evidence type="ECO:0000256" key="2">
    <source>
        <dbReference type="ARBA" id="ARBA00023295"/>
    </source>
</evidence>
<gene>
    <name evidence="9" type="ORF">NC653_006581</name>
</gene>
<dbReference type="PANTHER" id="PTHR47035:SF4">
    <property type="entry name" value="OS02G0676500 PROTEIN"/>
    <property type="match status" value="1"/>
</dbReference>
<keyword evidence="6" id="KW-0812">Transmembrane</keyword>
<keyword evidence="4" id="KW-0862">Zinc</keyword>
<keyword evidence="1" id="KW-0378">Hydrolase</keyword>
<feature type="compositionally biased region" description="Polar residues" evidence="5">
    <location>
        <begin position="481"/>
        <end position="507"/>
    </location>
</feature>
<feature type="domain" description="RING-type" evidence="7">
    <location>
        <begin position="416"/>
        <end position="458"/>
    </location>
</feature>
<feature type="domain" description="GH16" evidence="8">
    <location>
        <begin position="1"/>
        <end position="199"/>
    </location>
</feature>
<dbReference type="Gene3D" id="2.60.120.200">
    <property type="match status" value="1"/>
</dbReference>
<dbReference type="AlphaFoldDB" id="A0AAD6RG53"/>
<dbReference type="PRINTS" id="PR00737">
    <property type="entry name" value="GLHYDRLASE16"/>
</dbReference>
<dbReference type="GO" id="GO:0004553">
    <property type="term" value="F:hydrolase activity, hydrolyzing O-glycosyl compounds"/>
    <property type="evidence" value="ECO:0007669"/>
    <property type="project" value="InterPro"/>
</dbReference>
<keyword evidence="6" id="KW-1133">Transmembrane helix</keyword>
<dbReference type="SUPFAM" id="SSF57850">
    <property type="entry name" value="RING/U-box"/>
    <property type="match status" value="1"/>
</dbReference>
<sequence length="531" mass="59786">MADPAIHHETQPINQIAIDYTPEACTHCPESNSITLTYDHRGGARWRSTTRFHYGTFSSLIQCPKGNTSGLNFNIYLSSLEGDKSQDEIDFEFLGKDKTIVQTNYYASGTGNREEIHDLGFDCSDAFHEYVIKWCPSFIEWLIDGKVARKVEKRGGEGFPEKPMFLYASIWDASYICDATWTGPYMGCDAPYVCLYKDICVPVGTAVDTLLPPDKTVIVIAKEKPAVTHLFIQSPKGLCSVRFCGVEWIAYLILYYMHAFGEMYREAWVLVFHEWAMMTKLSKQLQCFLSFSSSLLESTLSPPKAIRIPNGFEELSSRSQKLEGWCSWEMIGATMNLITTAIGFGMSATFIVFVCARIICGRIRGADSRQMFEIESRIDLEQPEHRIGGLEPVLVAAIPTLRFTHEEFSSAEDAQCSICLGEYQEKEVLRIMPGCGHNFHLSCIDVWLRKQSTCPVCRFPIQDSFEAKHLRQTAISMVQSIDSPDTPSEQSRQWLLPSYQGSAGNHSNQRHLDPVPGNPEITPGESQTSRS</sequence>
<reference evidence="9" key="1">
    <citation type="journal article" date="2023" name="Mol. Ecol. Resour.">
        <title>Chromosome-level genome assembly of a triploid poplar Populus alba 'Berolinensis'.</title>
        <authorList>
            <person name="Chen S."/>
            <person name="Yu Y."/>
            <person name="Wang X."/>
            <person name="Wang S."/>
            <person name="Zhang T."/>
            <person name="Zhou Y."/>
            <person name="He R."/>
            <person name="Meng N."/>
            <person name="Wang Y."/>
            <person name="Liu W."/>
            <person name="Liu Z."/>
            <person name="Liu J."/>
            <person name="Guo Q."/>
            <person name="Huang H."/>
            <person name="Sederoff R.R."/>
            <person name="Wang G."/>
            <person name="Qu G."/>
            <person name="Chen S."/>
        </authorList>
    </citation>
    <scope>NUCLEOTIDE SEQUENCE</scope>
    <source>
        <strain evidence="9">SC-2020</strain>
    </source>
</reference>
<evidence type="ECO:0000256" key="6">
    <source>
        <dbReference type="SAM" id="Phobius"/>
    </source>
</evidence>
<organism evidence="9 10">
    <name type="scientific">Populus alba x Populus x berolinensis</name>
    <dbReference type="NCBI Taxonomy" id="444605"/>
    <lineage>
        <taxon>Eukaryota</taxon>
        <taxon>Viridiplantae</taxon>
        <taxon>Streptophyta</taxon>
        <taxon>Embryophyta</taxon>
        <taxon>Tracheophyta</taxon>
        <taxon>Spermatophyta</taxon>
        <taxon>Magnoliopsida</taxon>
        <taxon>eudicotyledons</taxon>
        <taxon>Gunneridae</taxon>
        <taxon>Pentapetalae</taxon>
        <taxon>rosids</taxon>
        <taxon>fabids</taxon>
        <taxon>Malpighiales</taxon>
        <taxon>Salicaceae</taxon>
        <taxon>Saliceae</taxon>
        <taxon>Populus</taxon>
    </lineage>
</organism>
<dbReference type="InterPro" id="IPR000757">
    <property type="entry name" value="Beta-glucanase-like"/>
</dbReference>
<dbReference type="Gene3D" id="3.30.40.10">
    <property type="entry name" value="Zinc/RING finger domain, C3HC4 (zinc finger)"/>
    <property type="match status" value="1"/>
</dbReference>
<evidence type="ECO:0000259" key="7">
    <source>
        <dbReference type="PROSITE" id="PS50089"/>
    </source>
</evidence>
<dbReference type="InterPro" id="IPR008264">
    <property type="entry name" value="Beta_glucanase"/>
</dbReference>
<dbReference type="Pfam" id="PF00722">
    <property type="entry name" value="Glyco_hydro_16"/>
    <property type="match status" value="1"/>
</dbReference>
<dbReference type="InterPro" id="IPR013083">
    <property type="entry name" value="Znf_RING/FYVE/PHD"/>
</dbReference>
<keyword evidence="4" id="KW-0479">Metal-binding</keyword>
<dbReference type="InterPro" id="IPR001841">
    <property type="entry name" value="Znf_RING"/>
</dbReference>
<keyword evidence="2" id="KW-0326">Glycosidase</keyword>
<feature type="region of interest" description="Disordered" evidence="5">
    <location>
        <begin position="481"/>
        <end position="531"/>
    </location>
</feature>
<keyword evidence="10" id="KW-1185">Reference proteome</keyword>
<evidence type="ECO:0000259" key="8">
    <source>
        <dbReference type="PROSITE" id="PS51762"/>
    </source>
</evidence>
<evidence type="ECO:0000256" key="1">
    <source>
        <dbReference type="ARBA" id="ARBA00022801"/>
    </source>
</evidence>
<dbReference type="EMBL" id="JAQIZT010000002">
    <property type="protein sequence ID" value="KAJ7007587.1"/>
    <property type="molecule type" value="Genomic_DNA"/>
</dbReference>
<dbReference type="PROSITE" id="PS50089">
    <property type="entry name" value="ZF_RING_2"/>
    <property type="match status" value="1"/>
</dbReference>
<dbReference type="GO" id="GO:0008270">
    <property type="term" value="F:zinc ion binding"/>
    <property type="evidence" value="ECO:0007669"/>
    <property type="project" value="UniProtKB-KW"/>
</dbReference>
<evidence type="ECO:0000256" key="5">
    <source>
        <dbReference type="SAM" id="MobiDB-lite"/>
    </source>
</evidence>
<feature type="active site" description="Proton donor" evidence="3">
    <location>
        <position position="92"/>
    </location>
</feature>
<dbReference type="PANTHER" id="PTHR47035">
    <property type="entry name" value="OS11G0150450 PROTEIN"/>
    <property type="match status" value="1"/>
</dbReference>
<dbReference type="CDD" id="cd16461">
    <property type="entry name" value="RING-H2_EL5-like"/>
    <property type="match status" value="1"/>
</dbReference>
<keyword evidence="4" id="KW-0863">Zinc-finger</keyword>
<feature type="active site" description="Nucleophile" evidence="3">
    <location>
        <position position="88"/>
    </location>
</feature>